<organism evidence="6 7">
    <name type="scientific">Parvularcula bermudensis (strain ATCC BAA-594 / HTCC2503 / KCTC 12087)</name>
    <dbReference type="NCBI Taxonomy" id="314260"/>
    <lineage>
        <taxon>Bacteria</taxon>
        <taxon>Pseudomonadati</taxon>
        <taxon>Pseudomonadota</taxon>
        <taxon>Alphaproteobacteria</taxon>
        <taxon>Parvularculales</taxon>
        <taxon>Parvularculaceae</taxon>
        <taxon>Parvularcula</taxon>
    </lineage>
</organism>
<comment type="pathway">
    <text evidence="5">tRNA modification; tRNA-queuosine biosynthesis.</text>
</comment>
<name>E0THV1_PARBH</name>
<evidence type="ECO:0000256" key="5">
    <source>
        <dbReference type="HAMAP-Rule" id="MF_00113"/>
    </source>
</evidence>
<dbReference type="Pfam" id="PF02547">
    <property type="entry name" value="Queuosine_synth"/>
    <property type="match status" value="1"/>
</dbReference>
<dbReference type="HOGENOM" id="CLU_039110_1_1_5"/>
<proteinExistence type="inferred from homology"/>
<reference evidence="6 7" key="2">
    <citation type="journal article" date="2011" name="J. Bacteriol.">
        <title>Complete genome sequence of strain HTCC2503T of Parvularcula bermudensis, the type species of the order "Parvularculales" in the class Alphaproteobacteria.</title>
        <authorList>
            <person name="Oh H.M."/>
            <person name="Kang I."/>
            <person name="Vergin K.L."/>
            <person name="Kang D."/>
            <person name="Rhee K.H."/>
            <person name="Giovannoni S.J."/>
            <person name="Cho J.C."/>
        </authorList>
    </citation>
    <scope>NUCLEOTIDE SEQUENCE [LARGE SCALE GENOMIC DNA]</scope>
    <source>
        <strain evidence="7">ATCC BAA-594 / HTCC2503 / KCTC 12087</strain>
    </source>
</reference>
<dbReference type="PANTHER" id="PTHR30307">
    <property type="entry name" value="S-ADENOSYLMETHIONINE:TRNA RIBOSYLTRANSFERASE-ISOMERASE"/>
    <property type="match status" value="1"/>
</dbReference>
<dbReference type="Gene3D" id="2.40.10.240">
    <property type="entry name" value="QueA-like"/>
    <property type="match status" value="1"/>
</dbReference>
<evidence type="ECO:0000313" key="6">
    <source>
        <dbReference type="EMBL" id="ADM10244.1"/>
    </source>
</evidence>
<dbReference type="Gene3D" id="3.40.1780.10">
    <property type="entry name" value="QueA-like"/>
    <property type="match status" value="2"/>
</dbReference>
<gene>
    <name evidence="5" type="primary">queA</name>
    <name evidence="6" type="ordered locus">PB2503_10984</name>
</gene>
<dbReference type="AlphaFoldDB" id="E0THV1"/>
<dbReference type="OrthoDB" id="9805933at2"/>
<sequence length="356" mass="38787">MRVDLFDYDLPEEQIALVPPPERDGARLLIVPPNGPFGHDLIAHLAEHFGPSDVLILNDTKVIPATLAGMRPARDVGGGDPAGVGIDITLLKCLEERDDGVRWQAFVRPAKRVRAGDDIEIGPVTARVKRREGAEAVLHIPLTPSAFQSFLYDHGTMPLPPYIARKRAVEVSDQDRYQTVFGKRPGSVAAPTAGLHFTDRLLSAIAERGATILRVTLHVGAGTFLPITAADCTDHRMHSEWGEVSPPVAERLRAAKAGGERITCVGTTALRIVETAAQSGEVQAFAGETDIFITPGFSFQCADRLLTNFHLPRSTLLMLVSAFSGRERILSAYREAINEGYRFFSYGDACLLERVS</sequence>
<dbReference type="PANTHER" id="PTHR30307:SF0">
    <property type="entry name" value="S-ADENOSYLMETHIONINE:TRNA RIBOSYLTRANSFERASE-ISOMERASE"/>
    <property type="match status" value="1"/>
</dbReference>
<dbReference type="STRING" id="314260.PB2503_10984"/>
<dbReference type="GO" id="GO:0051075">
    <property type="term" value="F:S-adenosylmethionine:tRNA ribosyltransferase-isomerase activity"/>
    <property type="evidence" value="ECO:0007669"/>
    <property type="project" value="UniProtKB-EC"/>
</dbReference>
<keyword evidence="4 5" id="KW-0671">Queuosine biosynthesis</keyword>
<dbReference type="InterPro" id="IPR042118">
    <property type="entry name" value="QueA_dom1"/>
</dbReference>
<evidence type="ECO:0000256" key="1">
    <source>
        <dbReference type="ARBA" id="ARBA00022490"/>
    </source>
</evidence>
<dbReference type="EC" id="2.4.99.17" evidence="5"/>
<reference evidence="7" key="1">
    <citation type="submission" date="2010-08" db="EMBL/GenBank/DDBJ databases">
        <title>Genome sequence of Parvularcula bermudensis HTCC2503.</title>
        <authorList>
            <person name="Kang D.-M."/>
            <person name="Oh H.-M."/>
            <person name="Cho J.-C."/>
        </authorList>
    </citation>
    <scope>NUCLEOTIDE SEQUENCE [LARGE SCALE GENOMIC DNA]</scope>
    <source>
        <strain evidence="7">ATCC BAA-594 / HTCC2503 / KCTC 12087</strain>
    </source>
</reference>
<dbReference type="SUPFAM" id="SSF111337">
    <property type="entry name" value="QueA-like"/>
    <property type="match status" value="1"/>
</dbReference>
<keyword evidence="2 5" id="KW-0808">Transferase</keyword>
<dbReference type="RefSeq" id="WP_013301218.1">
    <property type="nucleotide sequence ID" value="NC_014414.1"/>
</dbReference>
<dbReference type="GO" id="GO:0005737">
    <property type="term" value="C:cytoplasm"/>
    <property type="evidence" value="ECO:0007669"/>
    <property type="project" value="UniProtKB-SubCell"/>
</dbReference>
<comment type="subunit">
    <text evidence="5">Monomer.</text>
</comment>
<comment type="similarity">
    <text evidence="5">Belongs to the QueA family.</text>
</comment>
<evidence type="ECO:0000256" key="4">
    <source>
        <dbReference type="ARBA" id="ARBA00022785"/>
    </source>
</evidence>
<dbReference type="Proteomes" id="UP000001302">
    <property type="component" value="Chromosome"/>
</dbReference>
<comment type="catalytic activity">
    <reaction evidence="5">
        <text>7-aminomethyl-7-carbaguanosine(34) in tRNA + S-adenosyl-L-methionine = epoxyqueuosine(34) in tRNA + adenine + L-methionine + 2 H(+)</text>
        <dbReference type="Rhea" id="RHEA:32155"/>
        <dbReference type="Rhea" id="RHEA-COMP:10342"/>
        <dbReference type="Rhea" id="RHEA-COMP:18582"/>
        <dbReference type="ChEBI" id="CHEBI:15378"/>
        <dbReference type="ChEBI" id="CHEBI:16708"/>
        <dbReference type="ChEBI" id="CHEBI:57844"/>
        <dbReference type="ChEBI" id="CHEBI:59789"/>
        <dbReference type="ChEBI" id="CHEBI:82833"/>
        <dbReference type="ChEBI" id="CHEBI:194443"/>
        <dbReference type="EC" id="2.4.99.17"/>
    </reaction>
</comment>
<dbReference type="HAMAP" id="MF_00113">
    <property type="entry name" value="QueA"/>
    <property type="match status" value="1"/>
</dbReference>
<keyword evidence="7" id="KW-1185">Reference proteome</keyword>
<comment type="function">
    <text evidence="5">Transfers and isomerizes the ribose moiety from AdoMet to the 7-aminomethyl group of 7-deazaguanine (preQ1-tRNA) to give epoxyqueuosine (oQ-tRNA).</text>
</comment>
<keyword evidence="3 5" id="KW-0949">S-adenosyl-L-methionine</keyword>
<dbReference type="KEGG" id="pbr:PB2503_10984"/>
<dbReference type="InterPro" id="IPR042119">
    <property type="entry name" value="QueA_dom2"/>
</dbReference>
<comment type="subcellular location">
    <subcellularLocation>
        <location evidence="5">Cytoplasm</location>
    </subcellularLocation>
</comment>
<protein>
    <recommendedName>
        <fullName evidence="5">S-adenosylmethionine:tRNA ribosyltransferase-isomerase</fullName>
        <ecNumber evidence="5">2.4.99.17</ecNumber>
    </recommendedName>
    <alternativeName>
        <fullName evidence="5">Queuosine biosynthesis protein QueA</fullName>
    </alternativeName>
</protein>
<evidence type="ECO:0000313" key="7">
    <source>
        <dbReference type="Proteomes" id="UP000001302"/>
    </source>
</evidence>
<dbReference type="EMBL" id="CP002156">
    <property type="protein sequence ID" value="ADM10244.1"/>
    <property type="molecule type" value="Genomic_DNA"/>
</dbReference>
<keyword evidence="6" id="KW-0413">Isomerase</keyword>
<dbReference type="InterPro" id="IPR036100">
    <property type="entry name" value="QueA_sf"/>
</dbReference>
<evidence type="ECO:0000256" key="2">
    <source>
        <dbReference type="ARBA" id="ARBA00022679"/>
    </source>
</evidence>
<dbReference type="NCBIfam" id="TIGR00113">
    <property type="entry name" value="queA"/>
    <property type="match status" value="1"/>
</dbReference>
<dbReference type="InterPro" id="IPR003699">
    <property type="entry name" value="QueA"/>
</dbReference>
<dbReference type="UniPathway" id="UPA00392"/>
<accession>E0THV1</accession>
<dbReference type="eggNOG" id="COG0809">
    <property type="taxonomic scope" value="Bacteria"/>
</dbReference>
<dbReference type="GO" id="GO:0008616">
    <property type="term" value="P:tRNA queuosine(34) biosynthetic process"/>
    <property type="evidence" value="ECO:0007669"/>
    <property type="project" value="UniProtKB-UniRule"/>
</dbReference>
<dbReference type="NCBIfam" id="NF001140">
    <property type="entry name" value="PRK00147.1"/>
    <property type="match status" value="1"/>
</dbReference>
<evidence type="ECO:0000256" key="3">
    <source>
        <dbReference type="ARBA" id="ARBA00022691"/>
    </source>
</evidence>
<keyword evidence="1 5" id="KW-0963">Cytoplasm</keyword>